<dbReference type="Gene3D" id="1.25.10.10">
    <property type="entry name" value="Leucine-rich Repeat Variant"/>
    <property type="match status" value="1"/>
</dbReference>
<dbReference type="RefSeq" id="XP_005823526.1">
    <property type="nucleotide sequence ID" value="XM_005823469.1"/>
</dbReference>
<dbReference type="OrthoDB" id="46159at2759"/>
<feature type="compositionally biased region" description="Low complexity" evidence="2">
    <location>
        <begin position="100"/>
        <end position="117"/>
    </location>
</feature>
<sequence length="432" mass="47482">MESLREELKQAREYAQQCEDESVELRRQICSLTKENSQLKKELEKFQAGLTTPQQTPMDISGKKTRGGRERSTSVAPMETLEEETPSNLRRSARRTGLRSASKQEASSSSSSSNVKSASKRKCDEDNEPSLKDSKRKKKNAEQSSEEGAAPAACEGTEGKGDGIPQSANEQLLLLEGLKDHGAVWDERVNMMKTIGEMLEKGMLQADETKFLEKLCEYLAVQIVRESCTLINRLLPFLGDKLANGAKFLLPALLKLTYVSIKVISESATQTLKAITAALTPSSLLPHFLAAMGDIHPQARSCASSCVEIVINQTSGKESEKEVDMIVEILSKSLSDTSADTRANGKAAMEQFMKKWPERADKLLEGSSESIRKLFKNPPANRAEVKSSLANKRTDFRALRMEHIKKLKSGAADNALPVDVVVDGSSNKENAM</sequence>
<dbReference type="SUPFAM" id="SSF48371">
    <property type="entry name" value="ARM repeat"/>
    <property type="match status" value="1"/>
</dbReference>
<dbReference type="InterPro" id="IPR024395">
    <property type="entry name" value="CLASP_N_dom"/>
</dbReference>
<keyword evidence="6" id="KW-1185">Reference proteome</keyword>
<dbReference type="STRING" id="905079.L1IJY1"/>
<proteinExistence type="predicted"/>
<dbReference type="GO" id="GO:0008017">
    <property type="term" value="F:microtubule binding"/>
    <property type="evidence" value="ECO:0007669"/>
    <property type="project" value="TreeGrafter"/>
</dbReference>
<dbReference type="PANTHER" id="PTHR21567">
    <property type="entry name" value="CLASP"/>
    <property type="match status" value="1"/>
</dbReference>
<name>L1IJY1_GUITC</name>
<feature type="compositionally biased region" description="Polar residues" evidence="2">
    <location>
        <begin position="49"/>
        <end position="58"/>
    </location>
</feature>
<evidence type="ECO:0000256" key="2">
    <source>
        <dbReference type="SAM" id="MobiDB-lite"/>
    </source>
</evidence>
<evidence type="ECO:0000259" key="3">
    <source>
        <dbReference type="SMART" id="SM01349"/>
    </source>
</evidence>
<reference evidence="4 6" key="1">
    <citation type="journal article" date="2012" name="Nature">
        <title>Algal genomes reveal evolutionary mosaicism and the fate of nucleomorphs.</title>
        <authorList>
            <consortium name="DOE Joint Genome Institute"/>
            <person name="Curtis B.A."/>
            <person name="Tanifuji G."/>
            <person name="Burki F."/>
            <person name="Gruber A."/>
            <person name="Irimia M."/>
            <person name="Maruyama S."/>
            <person name="Arias M.C."/>
            <person name="Ball S.G."/>
            <person name="Gile G.H."/>
            <person name="Hirakawa Y."/>
            <person name="Hopkins J.F."/>
            <person name="Kuo A."/>
            <person name="Rensing S.A."/>
            <person name="Schmutz J."/>
            <person name="Symeonidi A."/>
            <person name="Elias M."/>
            <person name="Eveleigh R.J."/>
            <person name="Herman E.K."/>
            <person name="Klute M.J."/>
            <person name="Nakayama T."/>
            <person name="Obornik M."/>
            <person name="Reyes-Prieto A."/>
            <person name="Armbrust E.V."/>
            <person name="Aves S.J."/>
            <person name="Beiko R.G."/>
            <person name="Coutinho P."/>
            <person name="Dacks J.B."/>
            <person name="Durnford D.G."/>
            <person name="Fast N.M."/>
            <person name="Green B.R."/>
            <person name="Grisdale C.J."/>
            <person name="Hempel F."/>
            <person name="Henrissat B."/>
            <person name="Hoppner M.P."/>
            <person name="Ishida K."/>
            <person name="Kim E."/>
            <person name="Koreny L."/>
            <person name="Kroth P.G."/>
            <person name="Liu Y."/>
            <person name="Malik S.B."/>
            <person name="Maier U.G."/>
            <person name="McRose D."/>
            <person name="Mock T."/>
            <person name="Neilson J.A."/>
            <person name="Onodera N.T."/>
            <person name="Poole A.M."/>
            <person name="Pritham E.J."/>
            <person name="Richards T.A."/>
            <person name="Rocap G."/>
            <person name="Roy S.W."/>
            <person name="Sarai C."/>
            <person name="Schaack S."/>
            <person name="Shirato S."/>
            <person name="Slamovits C.H."/>
            <person name="Spencer D.F."/>
            <person name="Suzuki S."/>
            <person name="Worden A.Z."/>
            <person name="Zauner S."/>
            <person name="Barry K."/>
            <person name="Bell C."/>
            <person name="Bharti A.K."/>
            <person name="Crow J.A."/>
            <person name="Grimwood J."/>
            <person name="Kramer R."/>
            <person name="Lindquist E."/>
            <person name="Lucas S."/>
            <person name="Salamov A."/>
            <person name="McFadden G.I."/>
            <person name="Lane C.E."/>
            <person name="Keeling P.J."/>
            <person name="Gray M.W."/>
            <person name="Grigoriev I.V."/>
            <person name="Archibald J.M."/>
        </authorList>
    </citation>
    <scope>NUCLEOTIDE SEQUENCE</scope>
    <source>
        <strain evidence="4 6">CCMP2712</strain>
    </source>
</reference>
<gene>
    <name evidence="4" type="ORF">GUITHDRAFT_117327</name>
</gene>
<feature type="domain" description="TOG" evidence="3">
    <location>
        <begin position="163"/>
        <end position="389"/>
    </location>
</feature>
<dbReference type="PaxDb" id="55529-EKX36546"/>
<evidence type="ECO:0000313" key="4">
    <source>
        <dbReference type="EMBL" id="EKX36546.1"/>
    </source>
</evidence>
<dbReference type="AlphaFoldDB" id="L1IJY1"/>
<feature type="coiled-coil region" evidence="1">
    <location>
        <begin position="1"/>
        <end position="28"/>
    </location>
</feature>
<dbReference type="GeneID" id="17293262"/>
<evidence type="ECO:0000256" key="1">
    <source>
        <dbReference type="SAM" id="Coils"/>
    </source>
</evidence>
<protein>
    <recommendedName>
        <fullName evidence="3">TOG domain-containing protein</fullName>
    </recommendedName>
</protein>
<dbReference type="EnsemblProtists" id="EKX36546">
    <property type="protein sequence ID" value="EKX36546"/>
    <property type="gene ID" value="GUITHDRAFT_117327"/>
</dbReference>
<dbReference type="InterPro" id="IPR016024">
    <property type="entry name" value="ARM-type_fold"/>
</dbReference>
<dbReference type="KEGG" id="gtt:GUITHDRAFT_117327"/>
<dbReference type="GO" id="GO:0072686">
    <property type="term" value="C:mitotic spindle"/>
    <property type="evidence" value="ECO:0007669"/>
    <property type="project" value="TreeGrafter"/>
</dbReference>
<dbReference type="EMBL" id="JH993072">
    <property type="protein sequence ID" value="EKX36546.1"/>
    <property type="molecule type" value="Genomic_DNA"/>
</dbReference>
<dbReference type="GO" id="GO:0090307">
    <property type="term" value="P:mitotic spindle assembly"/>
    <property type="evidence" value="ECO:0007669"/>
    <property type="project" value="TreeGrafter"/>
</dbReference>
<feature type="region of interest" description="Disordered" evidence="2">
    <location>
        <begin position="44"/>
        <end position="165"/>
    </location>
</feature>
<keyword evidence="1" id="KW-0175">Coiled coil</keyword>
<dbReference type="GO" id="GO:0005815">
    <property type="term" value="C:microtubule organizing center"/>
    <property type="evidence" value="ECO:0007669"/>
    <property type="project" value="TreeGrafter"/>
</dbReference>
<reference evidence="6" key="2">
    <citation type="submission" date="2012-11" db="EMBL/GenBank/DDBJ databases">
        <authorList>
            <person name="Kuo A."/>
            <person name="Curtis B.A."/>
            <person name="Tanifuji G."/>
            <person name="Burki F."/>
            <person name="Gruber A."/>
            <person name="Irimia M."/>
            <person name="Maruyama S."/>
            <person name="Arias M.C."/>
            <person name="Ball S.G."/>
            <person name="Gile G.H."/>
            <person name="Hirakawa Y."/>
            <person name="Hopkins J.F."/>
            <person name="Rensing S.A."/>
            <person name="Schmutz J."/>
            <person name="Symeonidi A."/>
            <person name="Elias M."/>
            <person name="Eveleigh R.J."/>
            <person name="Herman E.K."/>
            <person name="Klute M.J."/>
            <person name="Nakayama T."/>
            <person name="Obornik M."/>
            <person name="Reyes-Prieto A."/>
            <person name="Armbrust E.V."/>
            <person name="Aves S.J."/>
            <person name="Beiko R.G."/>
            <person name="Coutinho P."/>
            <person name="Dacks J.B."/>
            <person name="Durnford D.G."/>
            <person name="Fast N.M."/>
            <person name="Green B.R."/>
            <person name="Grisdale C."/>
            <person name="Hempe F."/>
            <person name="Henrissat B."/>
            <person name="Hoppner M.P."/>
            <person name="Ishida K.-I."/>
            <person name="Kim E."/>
            <person name="Koreny L."/>
            <person name="Kroth P.G."/>
            <person name="Liu Y."/>
            <person name="Malik S.-B."/>
            <person name="Maier U.G."/>
            <person name="McRose D."/>
            <person name="Mock T."/>
            <person name="Neilson J.A."/>
            <person name="Onodera N.T."/>
            <person name="Poole A.M."/>
            <person name="Pritham E.J."/>
            <person name="Richards T.A."/>
            <person name="Rocap G."/>
            <person name="Roy S.W."/>
            <person name="Sarai C."/>
            <person name="Schaack S."/>
            <person name="Shirato S."/>
            <person name="Slamovits C.H."/>
            <person name="Spencer D.F."/>
            <person name="Suzuki S."/>
            <person name="Worden A.Z."/>
            <person name="Zauner S."/>
            <person name="Barry K."/>
            <person name="Bell C."/>
            <person name="Bharti A.K."/>
            <person name="Crow J.A."/>
            <person name="Grimwood J."/>
            <person name="Kramer R."/>
            <person name="Lindquist E."/>
            <person name="Lucas S."/>
            <person name="Salamov A."/>
            <person name="McFadden G.I."/>
            <person name="Lane C.E."/>
            <person name="Keeling P.J."/>
            <person name="Gray M.W."/>
            <person name="Grigoriev I.V."/>
            <person name="Archibald J.M."/>
        </authorList>
    </citation>
    <scope>NUCLEOTIDE SEQUENCE</scope>
    <source>
        <strain evidence="6">CCMP2712</strain>
    </source>
</reference>
<evidence type="ECO:0000313" key="6">
    <source>
        <dbReference type="Proteomes" id="UP000011087"/>
    </source>
</evidence>
<dbReference type="PANTHER" id="PTHR21567:SF9">
    <property type="entry name" value="CLIP-ASSOCIATING PROTEIN"/>
    <property type="match status" value="1"/>
</dbReference>
<dbReference type="Proteomes" id="UP000011087">
    <property type="component" value="Unassembled WGS sequence"/>
</dbReference>
<dbReference type="InterPro" id="IPR034085">
    <property type="entry name" value="TOG"/>
</dbReference>
<feature type="compositionally biased region" description="Basic and acidic residues" evidence="2">
    <location>
        <begin position="121"/>
        <end position="133"/>
    </location>
</feature>
<organism evidence="4">
    <name type="scientific">Guillardia theta (strain CCMP2712)</name>
    <name type="common">Cryptophyte</name>
    <dbReference type="NCBI Taxonomy" id="905079"/>
    <lineage>
        <taxon>Eukaryota</taxon>
        <taxon>Cryptophyceae</taxon>
        <taxon>Pyrenomonadales</taxon>
        <taxon>Geminigeraceae</taxon>
        <taxon>Guillardia</taxon>
    </lineage>
</organism>
<dbReference type="GO" id="GO:0005881">
    <property type="term" value="C:cytoplasmic microtubule"/>
    <property type="evidence" value="ECO:0007669"/>
    <property type="project" value="TreeGrafter"/>
</dbReference>
<dbReference type="SMART" id="SM01349">
    <property type="entry name" value="TOG"/>
    <property type="match status" value="1"/>
</dbReference>
<evidence type="ECO:0000313" key="5">
    <source>
        <dbReference type="EnsemblProtists" id="EKX36546"/>
    </source>
</evidence>
<dbReference type="HOGENOM" id="CLU_635300_0_0_1"/>
<dbReference type="InterPro" id="IPR011989">
    <property type="entry name" value="ARM-like"/>
</dbReference>
<accession>L1IJY1</accession>
<dbReference type="Pfam" id="PF12348">
    <property type="entry name" value="CLASP_N"/>
    <property type="match status" value="1"/>
</dbReference>
<reference evidence="5" key="3">
    <citation type="submission" date="2015-06" db="UniProtKB">
        <authorList>
            <consortium name="EnsemblProtists"/>
        </authorList>
    </citation>
    <scope>IDENTIFICATION</scope>
</reference>
<dbReference type="GO" id="GO:0005876">
    <property type="term" value="C:spindle microtubule"/>
    <property type="evidence" value="ECO:0007669"/>
    <property type="project" value="TreeGrafter"/>
</dbReference>